<dbReference type="PANTHER" id="PTHR35400:SF3">
    <property type="entry name" value="SLL1072 PROTEIN"/>
    <property type="match status" value="1"/>
</dbReference>
<feature type="domain" description="Putative restriction endonuclease" evidence="1">
    <location>
        <begin position="12"/>
        <end position="181"/>
    </location>
</feature>
<dbReference type="EMBL" id="BMMH01000011">
    <property type="protein sequence ID" value="GGL28366.1"/>
    <property type="molecule type" value="Genomic_DNA"/>
</dbReference>
<reference evidence="2" key="1">
    <citation type="journal article" date="2014" name="Int. J. Syst. Evol. Microbiol.">
        <title>Complete genome sequence of Corynebacterium casei LMG S-19264T (=DSM 44701T), isolated from a smear-ripened cheese.</title>
        <authorList>
            <consortium name="US DOE Joint Genome Institute (JGI-PGF)"/>
            <person name="Walter F."/>
            <person name="Albersmeier A."/>
            <person name="Kalinowski J."/>
            <person name="Ruckert C."/>
        </authorList>
    </citation>
    <scope>NUCLEOTIDE SEQUENCE</scope>
    <source>
        <strain evidence="2">CGMCC 4.3508</strain>
    </source>
</reference>
<sequence>MTLSHGSLMTADEFEELDSAAQRISEGLRLEYLNGLLAAKARPDTNHTRVVQWLARFLVPRRSELWLFADRGLRAGRNGGSRVRPDAILAPASAFAGEGEWSDPQPVFMTIEISSRAQHTELRDRLDKPFLYAATGIPLYFLIDRGAAEVSVYSEPEDGRYSTKVTVPFGTDIEIPEPLGVFLATDPLADWL</sequence>
<dbReference type="CDD" id="cd06260">
    <property type="entry name" value="DUF820-like"/>
    <property type="match status" value="1"/>
</dbReference>
<accession>A0A917VVS1</accession>
<reference evidence="2" key="2">
    <citation type="submission" date="2020-09" db="EMBL/GenBank/DDBJ databases">
        <authorList>
            <person name="Sun Q."/>
            <person name="Zhou Y."/>
        </authorList>
    </citation>
    <scope>NUCLEOTIDE SEQUENCE</scope>
    <source>
        <strain evidence="2">CGMCC 4.3508</strain>
    </source>
</reference>
<dbReference type="Gene3D" id="3.90.1570.10">
    <property type="entry name" value="tt1808, chain A"/>
    <property type="match status" value="1"/>
</dbReference>
<proteinExistence type="predicted"/>
<dbReference type="InterPro" id="IPR008538">
    <property type="entry name" value="Uma2"/>
</dbReference>
<organism evidence="2 3">
    <name type="scientific">Nocardia jinanensis</name>
    <dbReference type="NCBI Taxonomy" id="382504"/>
    <lineage>
        <taxon>Bacteria</taxon>
        <taxon>Bacillati</taxon>
        <taxon>Actinomycetota</taxon>
        <taxon>Actinomycetes</taxon>
        <taxon>Mycobacteriales</taxon>
        <taxon>Nocardiaceae</taxon>
        <taxon>Nocardia</taxon>
    </lineage>
</organism>
<dbReference type="RefSeq" id="WP_229718952.1">
    <property type="nucleotide sequence ID" value="NZ_BMMH01000011.1"/>
</dbReference>
<dbReference type="SUPFAM" id="SSF52980">
    <property type="entry name" value="Restriction endonuclease-like"/>
    <property type="match status" value="1"/>
</dbReference>
<evidence type="ECO:0000259" key="1">
    <source>
        <dbReference type="Pfam" id="PF05685"/>
    </source>
</evidence>
<dbReference type="InterPro" id="IPR011335">
    <property type="entry name" value="Restrct_endonuc-II-like"/>
</dbReference>
<dbReference type="Pfam" id="PF05685">
    <property type="entry name" value="Uma2"/>
    <property type="match status" value="1"/>
</dbReference>
<dbReference type="InterPro" id="IPR012296">
    <property type="entry name" value="Nuclease_put_TT1808"/>
</dbReference>
<dbReference type="PANTHER" id="PTHR35400">
    <property type="entry name" value="SLR1083 PROTEIN"/>
    <property type="match status" value="1"/>
</dbReference>
<evidence type="ECO:0000313" key="3">
    <source>
        <dbReference type="Proteomes" id="UP000638263"/>
    </source>
</evidence>
<evidence type="ECO:0000313" key="2">
    <source>
        <dbReference type="EMBL" id="GGL28366.1"/>
    </source>
</evidence>
<dbReference type="Proteomes" id="UP000638263">
    <property type="component" value="Unassembled WGS sequence"/>
</dbReference>
<protein>
    <recommendedName>
        <fullName evidence="1">Putative restriction endonuclease domain-containing protein</fullName>
    </recommendedName>
</protein>
<name>A0A917VVS1_9NOCA</name>
<gene>
    <name evidence="2" type="ORF">GCM10011588_49030</name>
</gene>
<keyword evidence="3" id="KW-1185">Reference proteome</keyword>
<dbReference type="AlphaFoldDB" id="A0A917VVS1"/>
<comment type="caution">
    <text evidence="2">The sequence shown here is derived from an EMBL/GenBank/DDBJ whole genome shotgun (WGS) entry which is preliminary data.</text>
</comment>